<dbReference type="OrthoDB" id="9798763at2"/>
<dbReference type="EMBL" id="PKUQ01000055">
    <property type="protein sequence ID" value="PLW74968.1"/>
    <property type="molecule type" value="Genomic_DNA"/>
</dbReference>
<dbReference type="SUPFAM" id="SSF56524">
    <property type="entry name" value="Oxidoreductase molybdopterin-binding domain"/>
    <property type="match status" value="1"/>
</dbReference>
<evidence type="ECO:0000313" key="2">
    <source>
        <dbReference type="EMBL" id="PLW74968.1"/>
    </source>
</evidence>
<feature type="domain" description="Oxidoreductase molybdopterin-binding" evidence="1">
    <location>
        <begin position="88"/>
        <end position="157"/>
    </location>
</feature>
<dbReference type="Pfam" id="PF00174">
    <property type="entry name" value="Oxidored_molyb"/>
    <property type="match status" value="1"/>
</dbReference>
<accession>A0A2N5XKJ9</accession>
<name>A0A2N5XKJ9_9HYPH</name>
<evidence type="ECO:0000259" key="1">
    <source>
        <dbReference type="Pfam" id="PF00174"/>
    </source>
</evidence>
<keyword evidence="3" id="KW-1185">Reference proteome</keyword>
<dbReference type="AlphaFoldDB" id="A0A2N5XKJ9"/>
<dbReference type="Gene3D" id="3.90.420.10">
    <property type="entry name" value="Oxidoreductase, molybdopterin-binding domain"/>
    <property type="match status" value="1"/>
</dbReference>
<dbReference type="PROSITE" id="PS51257">
    <property type="entry name" value="PROKAR_LIPOPROTEIN"/>
    <property type="match status" value="1"/>
</dbReference>
<organism evidence="2 3">
    <name type="scientific">Cohaesibacter celericrescens</name>
    <dbReference type="NCBI Taxonomy" id="2067669"/>
    <lineage>
        <taxon>Bacteria</taxon>
        <taxon>Pseudomonadati</taxon>
        <taxon>Pseudomonadota</taxon>
        <taxon>Alphaproteobacteria</taxon>
        <taxon>Hyphomicrobiales</taxon>
        <taxon>Cohaesibacteraceae</taxon>
    </lineage>
</organism>
<evidence type="ECO:0000313" key="3">
    <source>
        <dbReference type="Proteomes" id="UP000234881"/>
    </source>
</evidence>
<dbReference type="InterPro" id="IPR000572">
    <property type="entry name" value="OxRdtase_Mopterin-bd_dom"/>
</dbReference>
<proteinExistence type="predicted"/>
<dbReference type="Proteomes" id="UP000234881">
    <property type="component" value="Unassembled WGS sequence"/>
</dbReference>
<gene>
    <name evidence="2" type="ORF">C0081_21945</name>
</gene>
<comment type="caution">
    <text evidence="2">The sequence shown here is derived from an EMBL/GenBank/DDBJ whole genome shotgun (WGS) entry which is preliminary data.</text>
</comment>
<protein>
    <recommendedName>
        <fullName evidence="1">Oxidoreductase molybdopterin-binding domain-containing protein</fullName>
    </recommendedName>
</protein>
<reference evidence="2 3" key="1">
    <citation type="submission" date="2018-01" db="EMBL/GenBank/DDBJ databases">
        <title>The draft genome sequence of Cohaesibacter sp. H1304.</title>
        <authorList>
            <person name="Wang N.-N."/>
            <person name="Du Z.-J."/>
        </authorList>
    </citation>
    <scope>NUCLEOTIDE SEQUENCE [LARGE SCALE GENOMIC DNA]</scope>
    <source>
        <strain evidence="2 3">H1304</strain>
    </source>
</reference>
<sequence length="183" mass="20541">MVQSSNKANWIVRSVYSIGAAVLVLFSLFGAASCALAEGLPKPSGAVVLTISGNISEHNGSGKARFDRRMLEALGMRTLHTRTIYSSNESDWCGILMRDLLTRVGAKGEKIEFTAHDDYRAVIPFKEYFEYDVLLAMEKNGKKLSMRTRGPTRIIYPLDGNEELDDKRYAARYVWQIKDIVVK</sequence>
<dbReference type="InterPro" id="IPR036374">
    <property type="entry name" value="OxRdtase_Mopterin-bd_sf"/>
</dbReference>